<reference evidence="4" key="1">
    <citation type="journal article" date="2020" name="Stud. Mycol.">
        <title>101 Dothideomycetes genomes: a test case for predicting lifestyles and emergence of pathogens.</title>
        <authorList>
            <person name="Haridas S."/>
            <person name="Albert R."/>
            <person name="Binder M."/>
            <person name="Bloem J."/>
            <person name="Labutti K."/>
            <person name="Salamov A."/>
            <person name="Andreopoulos B."/>
            <person name="Baker S."/>
            <person name="Barry K."/>
            <person name="Bills G."/>
            <person name="Bluhm B."/>
            <person name="Cannon C."/>
            <person name="Castanera R."/>
            <person name="Culley D."/>
            <person name="Daum C."/>
            <person name="Ezra D."/>
            <person name="Gonzalez J."/>
            <person name="Henrissat B."/>
            <person name="Kuo A."/>
            <person name="Liang C."/>
            <person name="Lipzen A."/>
            <person name="Lutzoni F."/>
            <person name="Magnuson J."/>
            <person name="Mondo S."/>
            <person name="Nolan M."/>
            <person name="Ohm R."/>
            <person name="Pangilinan J."/>
            <person name="Park H.-J."/>
            <person name="Ramirez L."/>
            <person name="Alfaro M."/>
            <person name="Sun H."/>
            <person name="Tritt A."/>
            <person name="Yoshinaga Y."/>
            <person name="Zwiers L.-H."/>
            <person name="Turgeon B."/>
            <person name="Goodwin S."/>
            <person name="Spatafora J."/>
            <person name="Crous P."/>
            <person name="Grigoriev I."/>
        </authorList>
    </citation>
    <scope>NUCLEOTIDE SEQUENCE</scope>
    <source>
        <strain evidence="4">CBS 133067</strain>
    </source>
</reference>
<feature type="compositionally biased region" description="Acidic residues" evidence="2">
    <location>
        <begin position="743"/>
        <end position="758"/>
    </location>
</feature>
<name>A0A9P4MEP9_9PEZI</name>
<dbReference type="InterPro" id="IPR027417">
    <property type="entry name" value="P-loop_NTPase"/>
</dbReference>
<evidence type="ECO:0000256" key="1">
    <source>
        <dbReference type="ARBA" id="ARBA00022737"/>
    </source>
</evidence>
<evidence type="ECO:0000259" key="3">
    <source>
        <dbReference type="Pfam" id="PF24883"/>
    </source>
</evidence>
<dbReference type="SUPFAM" id="SSF48403">
    <property type="entry name" value="Ankyrin repeat"/>
    <property type="match status" value="1"/>
</dbReference>
<dbReference type="PANTHER" id="PTHR10039:SF14">
    <property type="entry name" value="NACHT DOMAIN-CONTAINING PROTEIN"/>
    <property type="match status" value="1"/>
</dbReference>
<dbReference type="InterPro" id="IPR036770">
    <property type="entry name" value="Ankyrin_rpt-contain_sf"/>
</dbReference>
<gene>
    <name evidence="4" type="ORF">NA57DRAFT_71804</name>
</gene>
<dbReference type="Pfam" id="PF12796">
    <property type="entry name" value="Ank_2"/>
    <property type="match status" value="1"/>
</dbReference>
<keyword evidence="1" id="KW-0677">Repeat</keyword>
<dbReference type="Gene3D" id="1.25.40.20">
    <property type="entry name" value="Ankyrin repeat-containing domain"/>
    <property type="match status" value="1"/>
</dbReference>
<feature type="compositionally biased region" description="Polar residues" evidence="2">
    <location>
        <begin position="36"/>
        <end position="53"/>
    </location>
</feature>
<dbReference type="SUPFAM" id="SSF52540">
    <property type="entry name" value="P-loop containing nucleoside triphosphate hydrolases"/>
    <property type="match status" value="1"/>
</dbReference>
<dbReference type="Gene3D" id="3.40.50.300">
    <property type="entry name" value="P-loop containing nucleotide triphosphate hydrolases"/>
    <property type="match status" value="1"/>
</dbReference>
<dbReference type="SMART" id="SM00248">
    <property type="entry name" value="ANK"/>
    <property type="match status" value="6"/>
</dbReference>
<dbReference type="Proteomes" id="UP000799772">
    <property type="component" value="Unassembled WGS sequence"/>
</dbReference>
<dbReference type="Pfam" id="PF24883">
    <property type="entry name" value="NPHP3_N"/>
    <property type="match status" value="1"/>
</dbReference>
<dbReference type="InterPro" id="IPR056884">
    <property type="entry name" value="NPHP3-like_N"/>
</dbReference>
<dbReference type="InterPro" id="IPR002110">
    <property type="entry name" value="Ankyrin_rpt"/>
</dbReference>
<evidence type="ECO:0000313" key="4">
    <source>
        <dbReference type="EMBL" id="KAF2102819.1"/>
    </source>
</evidence>
<evidence type="ECO:0000256" key="2">
    <source>
        <dbReference type="SAM" id="MobiDB-lite"/>
    </source>
</evidence>
<evidence type="ECO:0000313" key="5">
    <source>
        <dbReference type="Proteomes" id="UP000799772"/>
    </source>
</evidence>
<organism evidence="4 5">
    <name type="scientific">Rhizodiscina lignyota</name>
    <dbReference type="NCBI Taxonomy" id="1504668"/>
    <lineage>
        <taxon>Eukaryota</taxon>
        <taxon>Fungi</taxon>
        <taxon>Dikarya</taxon>
        <taxon>Ascomycota</taxon>
        <taxon>Pezizomycotina</taxon>
        <taxon>Dothideomycetes</taxon>
        <taxon>Pleosporomycetidae</taxon>
        <taxon>Aulographales</taxon>
        <taxon>Rhizodiscinaceae</taxon>
        <taxon>Rhizodiscina</taxon>
    </lineage>
</organism>
<dbReference type="EMBL" id="ML978122">
    <property type="protein sequence ID" value="KAF2102819.1"/>
    <property type="molecule type" value="Genomic_DNA"/>
</dbReference>
<dbReference type="OrthoDB" id="5418336at2759"/>
<proteinExistence type="predicted"/>
<feature type="region of interest" description="Disordered" evidence="2">
    <location>
        <begin position="743"/>
        <end position="763"/>
    </location>
</feature>
<feature type="domain" description="Nephrocystin 3-like N-terminal" evidence="3">
    <location>
        <begin position="306"/>
        <end position="487"/>
    </location>
</feature>
<keyword evidence="5" id="KW-1185">Reference proteome</keyword>
<dbReference type="PANTHER" id="PTHR10039">
    <property type="entry name" value="AMELOGENIN"/>
    <property type="match status" value="1"/>
</dbReference>
<sequence length="1159" mass="130671">MVGISNRLKTKRPWRLFSKVIASSDLSSDHVLLTPTTSHEVSPSVVPKSNGSKASGHDHAHTIPVPLDTKPASLNEQGHSVPSQHPLMDRAVEKHSKKCTAKKCPCAALDISHLQDELNEMISSKQSDKPWIREKLQTALPSLKGLEPWVDIIDAIAQVNPISGQVSGLVHVALKVAIVVGDQYDNAVDSVQYVREILYLLALYEKNGPPPDLVEDVIQAYDDVFNFLCIVNAHNHALKEAQDRLESSVKRLESKATSEILNSVQKISKLHSSAELERKRIECLKEIYDNGTPNEEKVDIPKPAEDTCKWVYDSSDSRELQPWRDWRDSKESGIMLIVGGIGTGKSTLAFNAINALRNFPSSQSRLVSASFCRAQMKFDNEEAILCGLLYGVVREDEEAMNILVEHRDDPTQKKVGRNLNAFKSFSLRECFTKCVQVRKKELCLVVDGLDECTETSRDQLLLHFKNLVENARKDTSSPPLKILFLSRPVTTITGKLSSSKRLHLADIRKSSDTRVVIEHLVGRDMFRLDDNERMKLISLLEEKADGCLQWATVIVGHLKRVPSDTLDGIESELAELSNDGNDLDRTYLELFKRQFNGGFADYADTALRLIAGAARPLSVHELANAMIVNPLRAKVASRGDFEKWAHVGRVRGLEPLVRISQQSSKILMHSSLRELISRTPHLGKSDSKINSDNPSSKFGLSKLLATTCLDYLLLPYFRNVDVRKEFDFDREEETEWLMCMNPDAEENGDELSENDEDQGAGSGRGPHFFAYAAEYWTQHLSDTDFPDNLIRKSLDLTAAASKQCDNWWKQYKFAKGQWEPQAPEAISPAVAAIYFEHKPVIESLLKDVQKQALDTHQDNAEHLRREDVVNYNTLELAIYMESYEIFKLLYKAATDDEIRTDGAWHLLTALQERREDVVEVLVNDPRVELSRRFSEHGHKTILTDMAIKKCNVETLRGLLRLLETERRHEIMGLLQDEGDDAQCSPLWYAAYWGHTDFVEALCCLDTDTIRPQLLCPGQDNIHIVATAARRGNRRIVEALLKHCPDYADRRCSDRDTPLSMTRENSDDKAADVAEVLLATGLVDIESTNDFDKTPLMGAFKSQKLELCKVLVRHSADISKIIDFSEHNSPICRVSSGFPVTDAENRDVLAKLYDEMKRDF</sequence>
<comment type="caution">
    <text evidence="4">The sequence shown here is derived from an EMBL/GenBank/DDBJ whole genome shotgun (WGS) entry which is preliminary data.</text>
</comment>
<feature type="region of interest" description="Disordered" evidence="2">
    <location>
        <begin position="36"/>
        <end position="62"/>
    </location>
</feature>
<protein>
    <recommendedName>
        <fullName evidence="3">Nephrocystin 3-like N-terminal domain-containing protein</fullName>
    </recommendedName>
</protein>
<dbReference type="AlphaFoldDB" id="A0A9P4MEP9"/>
<accession>A0A9P4MEP9</accession>